<dbReference type="Proteomes" id="UP000001514">
    <property type="component" value="Unassembled WGS sequence"/>
</dbReference>
<protein>
    <recommendedName>
        <fullName evidence="7">VTT domain-containing protein</fullName>
    </recommendedName>
</protein>
<evidence type="ECO:0000313" key="8">
    <source>
        <dbReference type="EMBL" id="EFJ11667.1"/>
    </source>
</evidence>
<evidence type="ECO:0000256" key="5">
    <source>
        <dbReference type="ARBA" id="ARBA00025797"/>
    </source>
</evidence>
<dbReference type="OrthoDB" id="3364966at2759"/>
<evidence type="ECO:0000256" key="6">
    <source>
        <dbReference type="SAM" id="Phobius"/>
    </source>
</evidence>
<evidence type="ECO:0000256" key="2">
    <source>
        <dbReference type="ARBA" id="ARBA00022692"/>
    </source>
</evidence>
<evidence type="ECO:0000256" key="4">
    <source>
        <dbReference type="ARBA" id="ARBA00023136"/>
    </source>
</evidence>
<comment type="similarity">
    <text evidence="5">Belongs to the TMEM41 family.</text>
</comment>
<feature type="transmembrane region" description="Helical" evidence="6">
    <location>
        <begin position="184"/>
        <end position="206"/>
    </location>
</feature>
<dbReference type="KEGG" id="smo:SELMODRAFT_125920"/>
<keyword evidence="3 6" id="KW-1133">Transmembrane helix</keyword>
<evidence type="ECO:0000256" key="3">
    <source>
        <dbReference type="ARBA" id="ARBA00022989"/>
    </source>
</evidence>
<keyword evidence="2 6" id="KW-0812">Transmembrane</keyword>
<dbReference type="STRING" id="88036.D8SVH0"/>
<dbReference type="InParanoid" id="D8SVH0"/>
<feature type="transmembrane region" description="Helical" evidence="6">
    <location>
        <begin position="218"/>
        <end position="237"/>
    </location>
</feature>
<keyword evidence="4 6" id="KW-0472">Membrane</keyword>
<name>D8SVH0_SELML</name>
<evidence type="ECO:0000259" key="7">
    <source>
        <dbReference type="Pfam" id="PF09335"/>
    </source>
</evidence>
<dbReference type="PANTHER" id="PTHR43220">
    <property type="match status" value="1"/>
</dbReference>
<feature type="transmembrane region" description="Helical" evidence="6">
    <location>
        <begin position="104"/>
        <end position="126"/>
    </location>
</feature>
<proteinExistence type="inferred from homology"/>
<dbReference type="PANTHER" id="PTHR43220:SF18">
    <property type="entry name" value="TRANSMEMBRANE PROTEIN 41B"/>
    <property type="match status" value="1"/>
</dbReference>
<reference evidence="8 9" key="1">
    <citation type="journal article" date="2011" name="Science">
        <title>The Selaginella genome identifies genetic changes associated with the evolution of vascular plants.</title>
        <authorList>
            <person name="Banks J.A."/>
            <person name="Nishiyama T."/>
            <person name="Hasebe M."/>
            <person name="Bowman J.L."/>
            <person name="Gribskov M."/>
            <person name="dePamphilis C."/>
            <person name="Albert V.A."/>
            <person name="Aono N."/>
            <person name="Aoyama T."/>
            <person name="Ambrose B.A."/>
            <person name="Ashton N.W."/>
            <person name="Axtell M.J."/>
            <person name="Barker E."/>
            <person name="Barker M.S."/>
            <person name="Bennetzen J.L."/>
            <person name="Bonawitz N.D."/>
            <person name="Chapple C."/>
            <person name="Cheng C."/>
            <person name="Correa L.G."/>
            <person name="Dacre M."/>
            <person name="DeBarry J."/>
            <person name="Dreyer I."/>
            <person name="Elias M."/>
            <person name="Engstrom E.M."/>
            <person name="Estelle M."/>
            <person name="Feng L."/>
            <person name="Finet C."/>
            <person name="Floyd S.K."/>
            <person name="Frommer W.B."/>
            <person name="Fujita T."/>
            <person name="Gramzow L."/>
            <person name="Gutensohn M."/>
            <person name="Harholt J."/>
            <person name="Hattori M."/>
            <person name="Heyl A."/>
            <person name="Hirai T."/>
            <person name="Hiwatashi Y."/>
            <person name="Ishikawa M."/>
            <person name="Iwata M."/>
            <person name="Karol K.G."/>
            <person name="Koehler B."/>
            <person name="Kolukisaoglu U."/>
            <person name="Kubo M."/>
            <person name="Kurata T."/>
            <person name="Lalonde S."/>
            <person name="Li K."/>
            <person name="Li Y."/>
            <person name="Litt A."/>
            <person name="Lyons E."/>
            <person name="Manning G."/>
            <person name="Maruyama T."/>
            <person name="Michael T.P."/>
            <person name="Mikami K."/>
            <person name="Miyazaki S."/>
            <person name="Morinaga S."/>
            <person name="Murata T."/>
            <person name="Mueller-Roeber B."/>
            <person name="Nelson D.R."/>
            <person name="Obara M."/>
            <person name="Oguri Y."/>
            <person name="Olmstead R.G."/>
            <person name="Onodera N."/>
            <person name="Petersen B.L."/>
            <person name="Pils B."/>
            <person name="Prigge M."/>
            <person name="Rensing S.A."/>
            <person name="Riano-Pachon D.M."/>
            <person name="Roberts A.W."/>
            <person name="Sato Y."/>
            <person name="Scheller H.V."/>
            <person name="Schulz B."/>
            <person name="Schulz C."/>
            <person name="Shakirov E.V."/>
            <person name="Shibagaki N."/>
            <person name="Shinohara N."/>
            <person name="Shippen D.E."/>
            <person name="Soerensen I."/>
            <person name="Sotooka R."/>
            <person name="Sugimoto N."/>
            <person name="Sugita M."/>
            <person name="Sumikawa N."/>
            <person name="Tanurdzic M."/>
            <person name="Theissen G."/>
            <person name="Ulvskov P."/>
            <person name="Wakazuki S."/>
            <person name="Weng J.K."/>
            <person name="Willats W.W."/>
            <person name="Wipf D."/>
            <person name="Wolf P.G."/>
            <person name="Yang L."/>
            <person name="Zimmer A.D."/>
            <person name="Zhu Q."/>
            <person name="Mitros T."/>
            <person name="Hellsten U."/>
            <person name="Loque D."/>
            <person name="Otillar R."/>
            <person name="Salamov A."/>
            <person name="Schmutz J."/>
            <person name="Shapiro H."/>
            <person name="Lindquist E."/>
            <person name="Lucas S."/>
            <person name="Rokhsar D."/>
            <person name="Grigoriev I.V."/>
        </authorList>
    </citation>
    <scope>NUCLEOTIDE SEQUENCE [LARGE SCALE GENOMIC DNA]</scope>
</reference>
<feature type="transmembrane region" description="Helical" evidence="6">
    <location>
        <begin position="67"/>
        <end position="92"/>
    </location>
</feature>
<feature type="domain" description="VTT" evidence="7">
    <location>
        <begin position="84"/>
        <end position="203"/>
    </location>
</feature>
<sequence>MLVALLFSLARVNSTSLGRGGGGGWEFIEISREQQQQLLNLRFPRNIDELRSLREALGNYQQQHRQLIKLGIICLYLFLQAFMLPGSIFLNILAGSFYSFFEALFLVTVLATLGSSLCYMLSRFILRDIVYYYFPERCDRLAKEVHSHRHNLLNYVLFLRITPLLPNWFINVASPLAAVPFREFFLGTFVGVIPAGVVAVKAGRILSQLNSLNDLYDSRTLAALFFLAFLVILPVVFKRRELRNAAKAT</sequence>
<dbReference type="GO" id="GO:0000045">
    <property type="term" value="P:autophagosome assembly"/>
    <property type="evidence" value="ECO:0000318"/>
    <property type="project" value="GO_Central"/>
</dbReference>
<dbReference type="InterPro" id="IPR045014">
    <property type="entry name" value="TM41A/B"/>
</dbReference>
<accession>D8SVH0</accession>
<evidence type="ECO:0000313" key="9">
    <source>
        <dbReference type="Proteomes" id="UP000001514"/>
    </source>
</evidence>
<dbReference type="OMA" id="GASINYW"/>
<dbReference type="eggNOG" id="KOG3140">
    <property type="taxonomic scope" value="Eukaryota"/>
</dbReference>
<gene>
    <name evidence="8" type="ORF">SELMODRAFT_125920</name>
</gene>
<dbReference type="Pfam" id="PF09335">
    <property type="entry name" value="VTT_dom"/>
    <property type="match status" value="1"/>
</dbReference>
<comment type="subcellular location">
    <subcellularLocation>
        <location evidence="1">Membrane</location>
        <topology evidence="1">Multi-pass membrane protein</topology>
    </subcellularLocation>
</comment>
<dbReference type="GO" id="GO:0016020">
    <property type="term" value="C:membrane"/>
    <property type="evidence" value="ECO:0007669"/>
    <property type="project" value="UniProtKB-SubCell"/>
</dbReference>
<dbReference type="AlphaFoldDB" id="D8SVH0"/>
<organism evidence="9">
    <name type="scientific">Selaginella moellendorffii</name>
    <name type="common">Spikemoss</name>
    <dbReference type="NCBI Taxonomy" id="88036"/>
    <lineage>
        <taxon>Eukaryota</taxon>
        <taxon>Viridiplantae</taxon>
        <taxon>Streptophyta</taxon>
        <taxon>Embryophyta</taxon>
        <taxon>Tracheophyta</taxon>
        <taxon>Lycopodiopsida</taxon>
        <taxon>Selaginellales</taxon>
        <taxon>Selaginellaceae</taxon>
        <taxon>Selaginella</taxon>
    </lineage>
</organism>
<dbReference type="InterPro" id="IPR032816">
    <property type="entry name" value="VTT_dom"/>
</dbReference>
<evidence type="ECO:0000256" key="1">
    <source>
        <dbReference type="ARBA" id="ARBA00004141"/>
    </source>
</evidence>
<dbReference type="Gramene" id="EFJ11667">
    <property type="protein sequence ID" value="EFJ11667"/>
    <property type="gene ID" value="SELMODRAFT_125920"/>
</dbReference>
<dbReference type="HOGENOM" id="CLU_038944_0_1_1"/>
<dbReference type="EMBL" id="GL377645">
    <property type="protein sequence ID" value="EFJ11667.1"/>
    <property type="molecule type" value="Genomic_DNA"/>
</dbReference>
<keyword evidence="9" id="KW-1185">Reference proteome</keyword>